<feature type="chain" id="PRO_5022934155" evidence="1">
    <location>
        <begin position="19"/>
        <end position="161"/>
    </location>
</feature>
<dbReference type="InterPro" id="IPR036816">
    <property type="entry name" value="RNaseA-like_dom_sf"/>
</dbReference>
<evidence type="ECO:0000313" key="2">
    <source>
        <dbReference type="EMBL" id="KAA0712456.1"/>
    </source>
</evidence>
<evidence type="ECO:0000313" key="3">
    <source>
        <dbReference type="Proteomes" id="UP000324632"/>
    </source>
</evidence>
<protein>
    <submittedName>
        <fullName evidence="2">Uncharacterized protein</fullName>
    </submittedName>
</protein>
<keyword evidence="1" id="KW-0732">Signal</keyword>
<sequence>MRLVVLLILFITLMFSDGDPCQSRWHNNAYNVFQNRHILRFQFDRHSPNAWENYLTRTNLCGRKLIQSFVRKDDELRIRKICTRRGFRYRDNLCISSKRVKVYFVNSTLNNGHCHVHHLSYRSKYVIVACENVANICLPVHYHGQTFTPPPRGGKTCVPRA</sequence>
<gene>
    <name evidence="2" type="ORF">E1301_Tti012943</name>
</gene>
<organism evidence="2 3">
    <name type="scientific">Triplophysa tibetana</name>
    <dbReference type="NCBI Taxonomy" id="1572043"/>
    <lineage>
        <taxon>Eukaryota</taxon>
        <taxon>Metazoa</taxon>
        <taxon>Chordata</taxon>
        <taxon>Craniata</taxon>
        <taxon>Vertebrata</taxon>
        <taxon>Euteleostomi</taxon>
        <taxon>Actinopterygii</taxon>
        <taxon>Neopterygii</taxon>
        <taxon>Teleostei</taxon>
        <taxon>Ostariophysi</taxon>
        <taxon>Cypriniformes</taxon>
        <taxon>Nemacheilidae</taxon>
        <taxon>Triplophysa</taxon>
    </lineage>
</organism>
<dbReference type="Gene3D" id="3.10.130.10">
    <property type="entry name" value="Ribonuclease A-like domain"/>
    <property type="match status" value="1"/>
</dbReference>
<reference evidence="2 3" key="1">
    <citation type="journal article" date="2019" name="Mol. Ecol. Resour.">
        <title>Chromosome-level genome assembly of Triplophysa tibetana, a fish adapted to the harsh high-altitude environment of the Tibetan Plateau.</title>
        <authorList>
            <person name="Yang X."/>
            <person name="Liu H."/>
            <person name="Ma Z."/>
            <person name="Zou Y."/>
            <person name="Zou M."/>
            <person name="Mao Y."/>
            <person name="Li X."/>
            <person name="Wang H."/>
            <person name="Chen T."/>
            <person name="Wang W."/>
            <person name="Yang R."/>
        </authorList>
    </citation>
    <scope>NUCLEOTIDE SEQUENCE [LARGE SCALE GENOMIC DNA]</scope>
    <source>
        <strain evidence="2">TTIB1903HZAU</strain>
        <tissue evidence="2">Muscle</tissue>
    </source>
</reference>
<name>A0A5A9NU44_9TELE</name>
<comment type="caution">
    <text evidence="2">The sequence shown here is derived from an EMBL/GenBank/DDBJ whole genome shotgun (WGS) entry which is preliminary data.</text>
</comment>
<proteinExistence type="predicted"/>
<dbReference type="Proteomes" id="UP000324632">
    <property type="component" value="Chromosome 14"/>
</dbReference>
<dbReference type="EMBL" id="SOYY01000014">
    <property type="protein sequence ID" value="KAA0712456.1"/>
    <property type="molecule type" value="Genomic_DNA"/>
</dbReference>
<keyword evidence="3" id="KW-1185">Reference proteome</keyword>
<feature type="signal peptide" evidence="1">
    <location>
        <begin position="1"/>
        <end position="18"/>
    </location>
</feature>
<dbReference type="AlphaFoldDB" id="A0A5A9NU44"/>
<accession>A0A5A9NU44</accession>
<evidence type="ECO:0000256" key="1">
    <source>
        <dbReference type="SAM" id="SignalP"/>
    </source>
</evidence>